<protein>
    <submittedName>
        <fullName evidence="1">Uncharacterized protein</fullName>
    </submittedName>
</protein>
<proteinExistence type="predicted"/>
<name>A0A6C0BNV0_9ZZZZ</name>
<accession>A0A6C0BNV0</accession>
<dbReference type="AlphaFoldDB" id="A0A6C0BNV0"/>
<organism evidence="1">
    <name type="scientific">viral metagenome</name>
    <dbReference type="NCBI Taxonomy" id="1070528"/>
    <lineage>
        <taxon>unclassified sequences</taxon>
        <taxon>metagenomes</taxon>
        <taxon>organismal metagenomes</taxon>
    </lineage>
</organism>
<dbReference type="EMBL" id="MN739195">
    <property type="protein sequence ID" value="QHS93048.1"/>
    <property type="molecule type" value="Genomic_DNA"/>
</dbReference>
<reference evidence="1" key="1">
    <citation type="journal article" date="2020" name="Nature">
        <title>Giant virus diversity and host interactions through global metagenomics.</title>
        <authorList>
            <person name="Schulz F."/>
            <person name="Roux S."/>
            <person name="Paez-Espino D."/>
            <person name="Jungbluth S."/>
            <person name="Walsh D.A."/>
            <person name="Denef V.J."/>
            <person name="McMahon K.D."/>
            <person name="Konstantinidis K.T."/>
            <person name="Eloe-Fadrosh E.A."/>
            <person name="Kyrpides N.C."/>
            <person name="Woyke T."/>
        </authorList>
    </citation>
    <scope>NUCLEOTIDE SEQUENCE</scope>
    <source>
        <strain evidence="1">GVMAG-M-3300017651-5</strain>
    </source>
</reference>
<evidence type="ECO:0000313" key="1">
    <source>
        <dbReference type="EMBL" id="QHS93048.1"/>
    </source>
</evidence>
<sequence length="351" mass="40742">MIIPEEIAFIISEYSQQCFPGLSCEYILREIQNLQIDYHSISLRASELGLEYLVRYIIRPVNLSIYVHMIQLLHNDWINVFIRGELHKISIEIVGDVTYLRLEPTTDDNLITLRSSLPGNIISHCIDGAVYVKMALPELTEFINAFQGYKHIINPLDGYPERFSFLRLVDYDIDSNPPTHTINNIQTQVYESVKNSNIQGTLRQDQLLSILNQQRLRYNIIQSILDGDLTKYGVNYNELKLIDYMIKEDIPMDVMAGSHKIVIRSNNDEVIIRLTQLLRRVYPQNEIRTLRNNDIISFKLPITVARLRDIRYNNVDGCVIMRPGLYRTIRMIQSLHCAVTTTKIHVSDVTF</sequence>